<feature type="domain" description="HpcH/HpaI aldolase/citrate lyase" evidence="4">
    <location>
        <begin position="20"/>
        <end position="242"/>
    </location>
</feature>
<name>A0A7X4LNW3_9VIBR</name>
<protein>
    <submittedName>
        <fullName evidence="5">2-dehydro-3-deoxyglucarate aldolase</fullName>
    </submittedName>
</protein>
<dbReference type="EMBL" id="WEKT01000041">
    <property type="protein sequence ID" value="MZI94951.1"/>
    <property type="molecule type" value="Genomic_DNA"/>
</dbReference>
<keyword evidence="2" id="KW-0456">Lyase</keyword>
<dbReference type="PANTHER" id="PTHR30502:SF4">
    <property type="entry name" value="5-KETO-4-DEOXY-D-GLUCARATE ALDOLASE"/>
    <property type="match status" value="1"/>
</dbReference>
<gene>
    <name evidence="5" type="ORF">F9817_17375</name>
</gene>
<reference evidence="5 6" key="1">
    <citation type="submission" date="2019-10" db="EMBL/GenBank/DDBJ databases">
        <title>Vibrio sp. nov. isolated from a shrimp pond.</title>
        <authorList>
            <person name="Gomez-Gil B."/>
            <person name="Enciso-Ibarra J."/>
            <person name="Enciso-Ibarra K."/>
            <person name="Bolan-Mejia C."/>
        </authorList>
    </citation>
    <scope>NUCLEOTIDE SEQUENCE [LARGE SCALE GENOMIC DNA]</scope>
    <source>
        <strain evidence="5 6">CAIM 722</strain>
    </source>
</reference>
<proteinExistence type="predicted"/>
<evidence type="ECO:0000256" key="3">
    <source>
        <dbReference type="ARBA" id="ARBA00045074"/>
    </source>
</evidence>
<sequence length="254" mass="27901">MKNIFPNQARQKLINCERMIGCWAAMTNPLTTELLGQIGFDWILIDSEHAPNDINSLIHQLMALKDSDSAPFVRPTFNDKVEIKRLLDIGFYNFLVPFVCTKEEAENAVSYTRYPSAGVRGVSVAHRSNNWGFQPDYQQKINDNISIVVQIEDRSALTNVEDILAVDGIDGVFIGPSDLAASLGHLGNPSHSEVFDSICNVINAAKKAGKSCGILAPKQDDANRYLELGANFVAVGSDIGIFKSAAVQLKEKFL</sequence>
<dbReference type="RefSeq" id="WP_161157429.1">
    <property type="nucleotide sequence ID" value="NZ_WEKT01000041.1"/>
</dbReference>
<evidence type="ECO:0000256" key="2">
    <source>
        <dbReference type="ARBA" id="ARBA00023239"/>
    </source>
</evidence>
<comment type="catalytic activity">
    <reaction evidence="3">
        <text>D-glyceraldehyde + pyruvate = 2-dehydro-3-deoxy-L-galactonate</text>
        <dbReference type="Rhea" id="RHEA:80055"/>
        <dbReference type="ChEBI" id="CHEBI:15361"/>
        <dbReference type="ChEBI" id="CHEBI:17378"/>
        <dbReference type="ChEBI" id="CHEBI:75545"/>
    </reaction>
</comment>
<dbReference type="InterPro" id="IPR050251">
    <property type="entry name" value="HpcH-HpaI_aldolase"/>
</dbReference>
<dbReference type="SUPFAM" id="SSF51621">
    <property type="entry name" value="Phosphoenolpyruvate/pyruvate domain"/>
    <property type="match status" value="1"/>
</dbReference>
<dbReference type="GO" id="GO:0005737">
    <property type="term" value="C:cytoplasm"/>
    <property type="evidence" value="ECO:0007669"/>
    <property type="project" value="TreeGrafter"/>
</dbReference>
<organism evidence="5 6">
    <name type="scientific">Vibrio eleionomae</name>
    <dbReference type="NCBI Taxonomy" id="2653505"/>
    <lineage>
        <taxon>Bacteria</taxon>
        <taxon>Pseudomonadati</taxon>
        <taxon>Pseudomonadota</taxon>
        <taxon>Gammaproteobacteria</taxon>
        <taxon>Vibrionales</taxon>
        <taxon>Vibrionaceae</taxon>
        <taxon>Vibrio</taxon>
    </lineage>
</organism>
<evidence type="ECO:0000313" key="5">
    <source>
        <dbReference type="EMBL" id="MZI94951.1"/>
    </source>
</evidence>
<keyword evidence="1" id="KW-0479">Metal-binding</keyword>
<evidence type="ECO:0000313" key="6">
    <source>
        <dbReference type="Proteomes" id="UP000462621"/>
    </source>
</evidence>
<dbReference type="PANTHER" id="PTHR30502">
    <property type="entry name" value="2-KETO-3-DEOXY-L-RHAMNONATE ALDOLASE"/>
    <property type="match status" value="1"/>
</dbReference>
<dbReference type="InterPro" id="IPR040442">
    <property type="entry name" value="Pyrv_kinase-like_dom_sf"/>
</dbReference>
<dbReference type="Proteomes" id="UP000462621">
    <property type="component" value="Unassembled WGS sequence"/>
</dbReference>
<comment type="caution">
    <text evidence="5">The sequence shown here is derived from an EMBL/GenBank/DDBJ whole genome shotgun (WGS) entry which is preliminary data.</text>
</comment>
<dbReference type="Pfam" id="PF03328">
    <property type="entry name" value="HpcH_HpaI"/>
    <property type="match status" value="1"/>
</dbReference>
<dbReference type="FunFam" id="3.20.20.60:FF:000004">
    <property type="entry name" value="5-keto-4-deoxy-D-glucarate aldolase"/>
    <property type="match status" value="1"/>
</dbReference>
<evidence type="ECO:0000259" key="4">
    <source>
        <dbReference type="Pfam" id="PF03328"/>
    </source>
</evidence>
<dbReference type="AlphaFoldDB" id="A0A7X4LNW3"/>
<accession>A0A7X4LNW3</accession>
<dbReference type="Gene3D" id="3.20.20.60">
    <property type="entry name" value="Phosphoenolpyruvate-binding domains"/>
    <property type="match status" value="1"/>
</dbReference>
<dbReference type="InterPro" id="IPR005000">
    <property type="entry name" value="Aldolase/citrate-lyase_domain"/>
</dbReference>
<dbReference type="GO" id="GO:0046872">
    <property type="term" value="F:metal ion binding"/>
    <property type="evidence" value="ECO:0007669"/>
    <property type="project" value="UniProtKB-KW"/>
</dbReference>
<dbReference type="GO" id="GO:0016832">
    <property type="term" value="F:aldehyde-lyase activity"/>
    <property type="evidence" value="ECO:0007669"/>
    <property type="project" value="UniProtKB-ARBA"/>
</dbReference>
<keyword evidence="6" id="KW-1185">Reference proteome</keyword>
<dbReference type="InterPro" id="IPR015813">
    <property type="entry name" value="Pyrv/PenolPyrv_kinase-like_dom"/>
</dbReference>
<evidence type="ECO:0000256" key="1">
    <source>
        <dbReference type="ARBA" id="ARBA00022723"/>
    </source>
</evidence>